<evidence type="ECO:0000256" key="1">
    <source>
        <dbReference type="SAM" id="MobiDB-lite"/>
    </source>
</evidence>
<dbReference type="AlphaFoldDB" id="C7N426"/>
<evidence type="ECO:0000313" key="2">
    <source>
        <dbReference type="EMBL" id="ACV23762.1"/>
    </source>
</evidence>
<dbReference type="Proteomes" id="UP000002026">
    <property type="component" value="Chromosome"/>
</dbReference>
<protein>
    <submittedName>
        <fullName evidence="2">Uncharacterized protein</fullName>
    </submittedName>
</protein>
<dbReference type="RefSeq" id="WP_012799857.1">
    <property type="nucleotide sequence ID" value="NC_013165.1"/>
</dbReference>
<dbReference type="EMBL" id="CP001684">
    <property type="protein sequence ID" value="ACV23762.1"/>
    <property type="molecule type" value="Genomic_DNA"/>
</dbReference>
<keyword evidence="3" id="KW-1185">Reference proteome</keyword>
<dbReference type="KEGG" id="shi:Shel_27650"/>
<feature type="region of interest" description="Disordered" evidence="1">
    <location>
        <begin position="151"/>
        <end position="176"/>
    </location>
</feature>
<dbReference type="HOGENOM" id="CLU_416613_0_0_11"/>
<feature type="compositionally biased region" description="Low complexity" evidence="1">
    <location>
        <begin position="159"/>
        <end position="172"/>
    </location>
</feature>
<proteinExistence type="predicted"/>
<gene>
    <name evidence="2" type="ordered locus">Shel_27650</name>
</gene>
<accession>C7N426</accession>
<reference evidence="2 3" key="1">
    <citation type="journal article" date="2009" name="Stand. Genomic Sci.">
        <title>Complete genome sequence of Slackia heliotrinireducens type strain (RHS 1).</title>
        <authorList>
            <person name="Pukall R."/>
            <person name="Lapidus A."/>
            <person name="Nolan M."/>
            <person name="Copeland A."/>
            <person name="Glavina Del Rio T."/>
            <person name="Lucas S."/>
            <person name="Chen F."/>
            <person name="Tice H."/>
            <person name="Cheng J.F."/>
            <person name="Chertkov O."/>
            <person name="Bruce D."/>
            <person name="Goodwin L."/>
            <person name="Kuske C."/>
            <person name="Brettin T."/>
            <person name="Detter J.C."/>
            <person name="Han C."/>
            <person name="Pitluck S."/>
            <person name="Pati A."/>
            <person name="Mavrommatis K."/>
            <person name="Ivanova N."/>
            <person name="Ovchinnikova G."/>
            <person name="Chen A."/>
            <person name="Palaniappan K."/>
            <person name="Schneider S."/>
            <person name="Rohde M."/>
            <person name="Chain P."/>
            <person name="D'haeseleer P."/>
            <person name="Goker M."/>
            <person name="Bristow J."/>
            <person name="Eisen J.A."/>
            <person name="Markowitz V."/>
            <person name="Kyrpides N.C."/>
            <person name="Klenk H.P."/>
            <person name="Hugenholtz P."/>
        </authorList>
    </citation>
    <scope>NUCLEOTIDE SEQUENCE [LARGE SCALE GENOMIC DNA]</scope>
    <source>
        <strain evidence="3">ATCC 29202 / DSM 20476 / NCTC 11029 / RHS 1</strain>
    </source>
</reference>
<evidence type="ECO:0000313" key="3">
    <source>
        <dbReference type="Proteomes" id="UP000002026"/>
    </source>
</evidence>
<name>C7N426_SLAHD</name>
<organism evidence="2 3">
    <name type="scientific">Slackia heliotrinireducens (strain ATCC 29202 / DSM 20476 / NCTC 11029 / RHS 1)</name>
    <name type="common">Peptococcus heliotrinreducens</name>
    <dbReference type="NCBI Taxonomy" id="471855"/>
    <lineage>
        <taxon>Bacteria</taxon>
        <taxon>Bacillati</taxon>
        <taxon>Actinomycetota</taxon>
        <taxon>Coriobacteriia</taxon>
        <taxon>Eggerthellales</taxon>
        <taxon>Eggerthellaceae</taxon>
        <taxon>Slackia</taxon>
    </lineage>
</organism>
<sequence>MIQADRDAFEGFGILYYDIYGLGRNILFPENVSITDADMTAAVTCAMNMNGTGFALTPASVATLAAHFAVLRERASEPALEGALVNPGIDIRMLVPSIKVAPMYPKFPHQVMDMSEARFRFDQLLHYASTYGVEDVAAQLGIPLTVSKGWLPEGGGQTAEPPESAAEAPNAPRGETPFANAKLLTLVVDRTQLMHMVIERLERPTRMHPAEARVAVGVLRDIPTMHMPRIAFHENILEIIAAAIDEPNAVLTDALERTVQHPGDVLKALTHIIRVKGRKHLTTRQKKVFCNFLNQYTFESLAGNFADAHPIDYRSLNYLSVERFGGVTLRQAMQAVEEGRFRSWYSQIEREWDRSAEVGFAPLLDKYMERPGVLLRSMTRLIKAGVTAEQLTEAMGRSNAYSLPSIVRTLTLMAAEDVTPGRNWHDDEEPDERMKAERIKRQQDAYKVAETVLRNLLERRLRTLDTPLQGKRVYVDAGPFSLLGSVLLPNDTGSTGTAYPPIGMAYRIPRDGRLRFFTFWDDRAKRVDVDLHFKGSLRDGSPFSIGWNADYNLAGMVTSGDITHSTNAVEYLDIDMNVAREQDVDYVMQRCHIFAGAEKWGDIATCFSGALLVDSIDPGKPIYQGENLIFRDSMTGADREMDYALVDVQACYVRLLRGANPMFVRTRFTLNNYIDMLLTCQNAVRVGSSDEADVVLSVGRNDNKDAVCLIDEGFFLK</sequence>
<dbReference type="eggNOG" id="COG2310">
    <property type="taxonomic scope" value="Bacteria"/>
</dbReference>